<keyword evidence="2" id="KW-0614">Plasmid</keyword>
<feature type="domain" description="AAA+ ATPase" evidence="1">
    <location>
        <begin position="228"/>
        <end position="401"/>
    </location>
</feature>
<dbReference type="EMBL" id="AP026563">
    <property type="protein sequence ID" value="BDP44493.1"/>
    <property type="molecule type" value="Genomic_DNA"/>
</dbReference>
<reference evidence="2" key="1">
    <citation type="submission" date="2022-07" db="EMBL/GenBank/DDBJ databases">
        <title>Complete Genome Sequence of the Radioresistant Bacterium Deinococcus aetherius ST0316, Isolated from the Air Dust collected in Lower Stratosphere above Japan.</title>
        <authorList>
            <person name="Satoh K."/>
            <person name="Hagiwara K."/>
            <person name="Katsumata K."/>
            <person name="Kubo A."/>
            <person name="Yokobori S."/>
            <person name="Yamagishi A."/>
            <person name="Oono Y."/>
            <person name="Narumi I."/>
        </authorList>
    </citation>
    <scope>NUCLEOTIDE SEQUENCE</scope>
    <source>
        <strain evidence="2">ST0316</strain>
        <plasmid evidence="2">pDAETH-3</plasmid>
    </source>
</reference>
<geneLocation type="plasmid" evidence="2 3">
    <name>pDAETH-3</name>
</geneLocation>
<dbReference type="InterPro" id="IPR027417">
    <property type="entry name" value="P-loop_NTPase"/>
</dbReference>
<name>A0ABN6RNR6_9DEIO</name>
<dbReference type="InterPro" id="IPR003593">
    <property type="entry name" value="AAA+_ATPase"/>
</dbReference>
<protein>
    <recommendedName>
        <fullName evidence="1">AAA+ ATPase domain-containing protein</fullName>
    </recommendedName>
</protein>
<gene>
    <name evidence="2" type="ORF">DAETH_44620</name>
</gene>
<organism evidence="2 3">
    <name type="scientific">Deinococcus aetherius</name>
    <dbReference type="NCBI Taxonomy" id="200252"/>
    <lineage>
        <taxon>Bacteria</taxon>
        <taxon>Thermotogati</taxon>
        <taxon>Deinococcota</taxon>
        <taxon>Deinococci</taxon>
        <taxon>Deinococcales</taxon>
        <taxon>Deinococcaceae</taxon>
        <taxon>Deinococcus</taxon>
    </lineage>
</organism>
<dbReference type="InterPro" id="IPR011704">
    <property type="entry name" value="ATPase_dyneun-rel_AAA"/>
</dbReference>
<evidence type="ECO:0000313" key="2">
    <source>
        <dbReference type="EMBL" id="BDP44493.1"/>
    </source>
</evidence>
<sequence>MSFIDIRDCFERAYRAESPFEGTTRNQEIRKEDRAWLRREHASVYAPGLGTAVLKLLTGEVGLWQQSDGSARLRLDEREDGLRVYSVPNGLQSRSWHAGGTPSGSFLGAPLLALVEALTGTGAPQTRQALRKFVRVLMPLGLRYPMPKNALAAATRLPDVRFALHHLTDTLDAETQARLAEGTLSSPTHITPHDRFLSSVNLALLIHPPVQRPMPETPATKLRRLARRGGAALLVGPPGTFKTETAKRVAVEEGLTLVIAKGAPGVEDRDFIGGVYPTEQGPRWVDGPISRAFVAATRGRTLLLIDEALRYHPDALNVLQGAMDTVSRGEALAVSIPETMLVGERHHLLPLPNGEHLCCPAENLTWVLTTNLGEDHLQTADRFDGALLSRLDLVIDFEYADEETARALYRQVGGSERVADLAYAVELVMREARQGTGVQPVRALDARKTIALVKEVAALLNEGLEEAAALLCACETVVVPHCCARDGDGRLEKDAVEMLIRRIIEEVLEVA</sequence>
<dbReference type="SMART" id="SM00382">
    <property type="entry name" value="AAA"/>
    <property type="match status" value="1"/>
</dbReference>
<evidence type="ECO:0000313" key="3">
    <source>
        <dbReference type="Proteomes" id="UP001064971"/>
    </source>
</evidence>
<dbReference type="RefSeq" id="WP_264778746.1">
    <property type="nucleotide sequence ID" value="NZ_AP026563.1"/>
</dbReference>
<evidence type="ECO:0000259" key="1">
    <source>
        <dbReference type="SMART" id="SM00382"/>
    </source>
</evidence>
<keyword evidence="3" id="KW-1185">Reference proteome</keyword>
<accession>A0ABN6RNR6</accession>
<proteinExistence type="predicted"/>
<dbReference type="Pfam" id="PF07728">
    <property type="entry name" value="AAA_5"/>
    <property type="match status" value="1"/>
</dbReference>
<dbReference type="SUPFAM" id="SSF52540">
    <property type="entry name" value="P-loop containing nucleoside triphosphate hydrolases"/>
    <property type="match status" value="1"/>
</dbReference>
<dbReference type="Gene3D" id="3.40.50.300">
    <property type="entry name" value="P-loop containing nucleotide triphosphate hydrolases"/>
    <property type="match status" value="1"/>
</dbReference>
<dbReference type="Proteomes" id="UP001064971">
    <property type="component" value="Plasmid pDAETH-3"/>
</dbReference>